<protein>
    <recommendedName>
        <fullName evidence="1">Reverse transcriptase Ty1/copia-type domain-containing protein</fullName>
    </recommendedName>
</protein>
<organism evidence="2">
    <name type="scientific">Sesamum angustifolium</name>
    <dbReference type="NCBI Taxonomy" id="2727405"/>
    <lineage>
        <taxon>Eukaryota</taxon>
        <taxon>Viridiplantae</taxon>
        <taxon>Streptophyta</taxon>
        <taxon>Embryophyta</taxon>
        <taxon>Tracheophyta</taxon>
        <taxon>Spermatophyta</taxon>
        <taxon>Magnoliopsida</taxon>
        <taxon>eudicotyledons</taxon>
        <taxon>Gunneridae</taxon>
        <taxon>Pentapetalae</taxon>
        <taxon>asterids</taxon>
        <taxon>lamiids</taxon>
        <taxon>Lamiales</taxon>
        <taxon>Pedaliaceae</taxon>
        <taxon>Sesamum</taxon>
    </lineage>
</organism>
<sequence>MAHFDLELHQMDITTVFHNGDIDGKIYTIQPENFVSGDPENMICGLKKSIYVLNDTERNLNITMKCPQIKR</sequence>
<dbReference type="Pfam" id="PF07727">
    <property type="entry name" value="RVT_2"/>
    <property type="match status" value="1"/>
</dbReference>
<reference evidence="2" key="1">
    <citation type="submission" date="2020-06" db="EMBL/GenBank/DDBJ databases">
        <authorList>
            <person name="Li T."/>
            <person name="Hu X."/>
            <person name="Zhang T."/>
            <person name="Song X."/>
            <person name="Zhang H."/>
            <person name="Dai N."/>
            <person name="Sheng W."/>
            <person name="Hou X."/>
            <person name="Wei L."/>
        </authorList>
    </citation>
    <scope>NUCLEOTIDE SEQUENCE</scope>
    <source>
        <strain evidence="2">G01</strain>
        <tissue evidence="2">Leaf</tissue>
    </source>
</reference>
<evidence type="ECO:0000259" key="1">
    <source>
        <dbReference type="Pfam" id="PF07727"/>
    </source>
</evidence>
<feature type="domain" description="Reverse transcriptase Ty1/copia-type" evidence="1">
    <location>
        <begin position="6"/>
        <end position="66"/>
    </location>
</feature>
<dbReference type="InterPro" id="IPR013103">
    <property type="entry name" value="RVT_2"/>
</dbReference>
<dbReference type="EMBL" id="JACGWK010001689">
    <property type="protein sequence ID" value="KAL0283901.1"/>
    <property type="molecule type" value="Genomic_DNA"/>
</dbReference>
<name>A0AAW2IPU1_9LAMI</name>
<accession>A0AAW2IPU1</accession>
<dbReference type="AlphaFoldDB" id="A0AAW2IPU1"/>
<reference evidence="2" key="2">
    <citation type="journal article" date="2024" name="Plant">
        <title>Genomic evolution and insights into agronomic trait innovations of Sesamum species.</title>
        <authorList>
            <person name="Miao H."/>
            <person name="Wang L."/>
            <person name="Qu L."/>
            <person name="Liu H."/>
            <person name="Sun Y."/>
            <person name="Le M."/>
            <person name="Wang Q."/>
            <person name="Wei S."/>
            <person name="Zheng Y."/>
            <person name="Lin W."/>
            <person name="Duan Y."/>
            <person name="Cao H."/>
            <person name="Xiong S."/>
            <person name="Wang X."/>
            <person name="Wei L."/>
            <person name="Li C."/>
            <person name="Ma Q."/>
            <person name="Ju M."/>
            <person name="Zhao R."/>
            <person name="Li G."/>
            <person name="Mu C."/>
            <person name="Tian Q."/>
            <person name="Mei H."/>
            <person name="Zhang T."/>
            <person name="Gao T."/>
            <person name="Zhang H."/>
        </authorList>
    </citation>
    <scope>NUCLEOTIDE SEQUENCE</scope>
    <source>
        <strain evidence="2">G01</strain>
    </source>
</reference>
<comment type="caution">
    <text evidence="2">The sequence shown here is derived from an EMBL/GenBank/DDBJ whole genome shotgun (WGS) entry which is preliminary data.</text>
</comment>
<proteinExistence type="predicted"/>
<gene>
    <name evidence="2" type="ORF">Sangu_2860500</name>
</gene>
<evidence type="ECO:0000313" key="2">
    <source>
        <dbReference type="EMBL" id="KAL0283901.1"/>
    </source>
</evidence>